<dbReference type="Proteomes" id="UP000194141">
    <property type="component" value="Unassembled WGS sequence"/>
</dbReference>
<proteinExistence type="predicted"/>
<dbReference type="OrthoDB" id="916447at2"/>
<evidence type="ECO:0000313" key="3">
    <source>
        <dbReference type="Proteomes" id="UP000194141"/>
    </source>
</evidence>
<dbReference type="RefSeq" id="WP_086034309.1">
    <property type="nucleotide sequence ID" value="NZ_MDSU01000018.1"/>
</dbReference>
<accession>A0A1X4XWZ8</accession>
<comment type="caution">
    <text evidence="2">The sequence shown here is derived from an EMBL/GenBank/DDBJ whole genome shotgun (WGS) entry which is preliminary data.</text>
</comment>
<evidence type="ECO:0000313" key="2">
    <source>
        <dbReference type="EMBL" id="OSS42061.1"/>
    </source>
</evidence>
<sequence>MVIDYEEILEKAIESFLADKYQLAKNYFVFLNNDDNKFSHIAYFGIICIDSIISGYIEAKDLFKYFLLSDYASQKNMIEYFFDHEISYEEFSIDEMDYNNQTVILESLQGDTTYSDIMLGEIFEKIGDTQKALDYLTKALQKRPFDSTLRKKVSNLGKKS</sequence>
<feature type="repeat" description="TPR" evidence="1">
    <location>
        <begin position="113"/>
        <end position="146"/>
    </location>
</feature>
<dbReference type="PROSITE" id="PS50005">
    <property type="entry name" value="TPR"/>
    <property type="match status" value="1"/>
</dbReference>
<evidence type="ECO:0000256" key="1">
    <source>
        <dbReference type="PROSITE-ProRule" id="PRU00339"/>
    </source>
</evidence>
<keyword evidence="3" id="KW-1185">Reference proteome</keyword>
<organism evidence="2 3">
    <name type="scientific">Desulfurella amilsii</name>
    <dbReference type="NCBI Taxonomy" id="1562698"/>
    <lineage>
        <taxon>Bacteria</taxon>
        <taxon>Pseudomonadati</taxon>
        <taxon>Campylobacterota</taxon>
        <taxon>Desulfurellia</taxon>
        <taxon>Desulfurellales</taxon>
        <taxon>Desulfurellaceae</taxon>
        <taxon>Desulfurella</taxon>
    </lineage>
</organism>
<dbReference type="STRING" id="1562698.DESAMIL20_1614"/>
<reference evidence="2 3" key="1">
    <citation type="journal article" date="2017" name="Front. Microbiol.">
        <title>Genome Sequence of Desulfurella amilsii Strain TR1 and Comparative Genomics of Desulfurellaceae Family.</title>
        <authorList>
            <person name="Florentino A.P."/>
            <person name="Stams A.J."/>
            <person name="Sanchez-Andrea I."/>
        </authorList>
    </citation>
    <scope>NUCLEOTIDE SEQUENCE [LARGE SCALE GENOMIC DNA]</scope>
    <source>
        <strain evidence="2 3">TR1</strain>
    </source>
</reference>
<keyword evidence="1" id="KW-0802">TPR repeat</keyword>
<name>A0A1X4XWZ8_9BACT</name>
<dbReference type="EMBL" id="MDSU01000018">
    <property type="protein sequence ID" value="OSS42061.1"/>
    <property type="molecule type" value="Genomic_DNA"/>
</dbReference>
<protein>
    <submittedName>
        <fullName evidence="2">Uncharacterized protein</fullName>
    </submittedName>
</protein>
<dbReference type="AlphaFoldDB" id="A0A1X4XWZ8"/>
<dbReference type="InterPro" id="IPR019734">
    <property type="entry name" value="TPR_rpt"/>
</dbReference>
<gene>
    <name evidence="2" type="ORF">DESAMIL20_1614</name>
</gene>